<dbReference type="GO" id="GO:0005634">
    <property type="term" value="C:nucleus"/>
    <property type="evidence" value="ECO:0007669"/>
    <property type="project" value="UniProtKB-SubCell"/>
</dbReference>
<evidence type="ECO:0000256" key="1">
    <source>
        <dbReference type="ARBA" id="ARBA00004123"/>
    </source>
</evidence>
<protein>
    <recommendedName>
        <fullName evidence="3">protein-histidine N-methyltransferase</fullName>
        <ecNumber evidence="3">2.1.1.85</ecNumber>
    </recommendedName>
</protein>
<sequence>MFKFGFDLDDADIDNEVDSFLKQAGNAQFQDDSPSGDNYEENQERLPNEDGCLVEVSLEHLLNTLPTNLSFSFLEIPLSSSSSASSASSISSFANGSRVHHLARRDLFDARFQVISEDNGDPNVVTEGGRKTETKEPIEASSESKLRFLDTPSDLVPGVYEGGLKTWECSLDLVDYLHASLDDENLIGKRVLELGCGTGVPSLYLLQRIFSSPPTGSTSQKTIIHFQDYNPSVLELVTFPNVLLSWYMSPASEPFLSSLSAPSDPEAEDAVEYPAKDPTTAGDISITSLLKIAFKQSLERYNVEVKFLGGSWKSFRNAITTSGGPSDTQTNQVTAKGLGMYDILLTSETIYRTESMPDLIHAMWEATHPTVRSPSEQLSRLMISEPHPPLILVAAKVFYFGVGGGVDEFVEAVEKWNGVPDANAEVTTIWERNIGVRRRILRVFW</sequence>
<accession>A0A9W8NWZ2</accession>
<feature type="region of interest" description="Disordered" evidence="10">
    <location>
        <begin position="26"/>
        <end position="45"/>
    </location>
</feature>
<name>A0A9W8NWZ2_9AGAR</name>
<comment type="similarity">
    <text evidence="9">Belongs to the methyltransferase superfamily. METTL18 family.</text>
</comment>
<keyword evidence="4" id="KW-0963">Cytoplasm</keyword>
<keyword evidence="6" id="KW-0808">Transferase</keyword>
<evidence type="ECO:0000256" key="10">
    <source>
        <dbReference type="SAM" id="MobiDB-lite"/>
    </source>
</evidence>
<comment type="caution">
    <text evidence="11">The sequence shown here is derived from an EMBL/GenBank/DDBJ whole genome shotgun (WGS) entry which is preliminary data.</text>
</comment>
<dbReference type="Gene3D" id="3.40.50.150">
    <property type="entry name" value="Vaccinia Virus protein VP39"/>
    <property type="match status" value="1"/>
</dbReference>
<evidence type="ECO:0000256" key="8">
    <source>
        <dbReference type="ARBA" id="ARBA00023242"/>
    </source>
</evidence>
<dbReference type="PANTHER" id="PTHR14614:SF39">
    <property type="entry name" value="HISTIDINE PROTEIN METHYLTRANSFERASE 1 HOMOLOG"/>
    <property type="match status" value="1"/>
</dbReference>
<dbReference type="InterPro" id="IPR029063">
    <property type="entry name" value="SAM-dependent_MTases_sf"/>
</dbReference>
<evidence type="ECO:0000313" key="11">
    <source>
        <dbReference type="EMBL" id="KAJ3742498.1"/>
    </source>
</evidence>
<dbReference type="PANTHER" id="PTHR14614">
    <property type="entry name" value="HEPATOCELLULAR CARCINOMA-ASSOCIATED ANTIGEN"/>
    <property type="match status" value="1"/>
</dbReference>
<evidence type="ECO:0000256" key="3">
    <source>
        <dbReference type="ARBA" id="ARBA00012533"/>
    </source>
</evidence>
<organism evidence="11 12">
    <name type="scientific">Lentinula detonsa</name>
    <dbReference type="NCBI Taxonomy" id="2804962"/>
    <lineage>
        <taxon>Eukaryota</taxon>
        <taxon>Fungi</taxon>
        <taxon>Dikarya</taxon>
        <taxon>Basidiomycota</taxon>
        <taxon>Agaricomycotina</taxon>
        <taxon>Agaricomycetes</taxon>
        <taxon>Agaricomycetidae</taxon>
        <taxon>Agaricales</taxon>
        <taxon>Marasmiineae</taxon>
        <taxon>Omphalotaceae</taxon>
        <taxon>Lentinula</taxon>
    </lineage>
</organism>
<keyword evidence="12" id="KW-1185">Reference proteome</keyword>
<evidence type="ECO:0000256" key="6">
    <source>
        <dbReference type="ARBA" id="ARBA00022679"/>
    </source>
</evidence>
<dbReference type="Proteomes" id="UP001142393">
    <property type="component" value="Unassembled WGS sequence"/>
</dbReference>
<dbReference type="AlphaFoldDB" id="A0A9W8NWZ2"/>
<dbReference type="EC" id="2.1.1.85" evidence="3"/>
<feature type="compositionally biased region" description="Polar residues" evidence="10">
    <location>
        <begin position="26"/>
        <end position="36"/>
    </location>
</feature>
<dbReference type="GO" id="GO:0032259">
    <property type="term" value="P:methylation"/>
    <property type="evidence" value="ECO:0007669"/>
    <property type="project" value="UniProtKB-KW"/>
</dbReference>
<dbReference type="GO" id="GO:0005737">
    <property type="term" value="C:cytoplasm"/>
    <property type="evidence" value="ECO:0007669"/>
    <property type="project" value="UniProtKB-SubCell"/>
</dbReference>
<dbReference type="EMBL" id="JANVFU010000010">
    <property type="protein sequence ID" value="KAJ3742498.1"/>
    <property type="molecule type" value="Genomic_DNA"/>
</dbReference>
<keyword evidence="7" id="KW-0949">S-adenosyl-L-methionine</keyword>
<keyword evidence="8" id="KW-0539">Nucleus</keyword>
<evidence type="ECO:0000256" key="5">
    <source>
        <dbReference type="ARBA" id="ARBA00022603"/>
    </source>
</evidence>
<gene>
    <name evidence="11" type="ORF">DFH05DRAFT_219392</name>
</gene>
<evidence type="ECO:0000256" key="2">
    <source>
        <dbReference type="ARBA" id="ARBA00004496"/>
    </source>
</evidence>
<evidence type="ECO:0000256" key="7">
    <source>
        <dbReference type="ARBA" id="ARBA00022691"/>
    </source>
</evidence>
<dbReference type="InterPro" id="IPR019410">
    <property type="entry name" value="Methyltransf_16"/>
</dbReference>
<comment type="subcellular location">
    <subcellularLocation>
        <location evidence="2">Cytoplasm</location>
    </subcellularLocation>
    <subcellularLocation>
        <location evidence="1">Nucleus</location>
    </subcellularLocation>
</comment>
<dbReference type="SUPFAM" id="SSF53335">
    <property type="entry name" value="S-adenosyl-L-methionine-dependent methyltransferases"/>
    <property type="match status" value="1"/>
</dbReference>
<evidence type="ECO:0000313" key="12">
    <source>
        <dbReference type="Proteomes" id="UP001142393"/>
    </source>
</evidence>
<evidence type="ECO:0000256" key="4">
    <source>
        <dbReference type="ARBA" id="ARBA00022490"/>
    </source>
</evidence>
<reference evidence="11 12" key="1">
    <citation type="journal article" date="2023" name="Proc. Natl. Acad. Sci. U.S.A.">
        <title>A global phylogenomic analysis of the shiitake genus Lentinula.</title>
        <authorList>
            <person name="Sierra-Patev S."/>
            <person name="Min B."/>
            <person name="Naranjo-Ortiz M."/>
            <person name="Looney B."/>
            <person name="Konkel Z."/>
            <person name="Slot J.C."/>
            <person name="Sakamoto Y."/>
            <person name="Steenwyk J.L."/>
            <person name="Rokas A."/>
            <person name="Carro J."/>
            <person name="Camarero S."/>
            <person name="Ferreira P."/>
            <person name="Molpeceres G."/>
            <person name="Ruiz-Duenas F.J."/>
            <person name="Serrano A."/>
            <person name="Henrissat B."/>
            <person name="Drula E."/>
            <person name="Hughes K.W."/>
            <person name="Mata J.L."/>
            <person name="Ishikawa N.K."/>
            <person name="Vargas-Isla R."/>
            <person name="Ushijima S."/>
            <person name="Smith C.A."/>
            <person name="Donoghue J."/>
            <person name="Ahrendt S."/>
            <person name="Andreopoulos W."/>
            <person name="He G."/>
            <person name="LaButti K."/>
            <person name="Lipzen A."/>
            <person name="Ng V."/>
            <person name="Riley R."/>
            <person name="Sandor L."/>
            <person name="Barry K."/>
            <person name="Martinez A.T."/>
            <person name="Xiao Y."/>
            <person name="Gibbons J.G."/>
            <person name="Terashima K."/>
            <person name="Grigoriev I.V."/>
            <person name="Hibbett D."/>
        </authorList>
    </citation>
    <scope>NUCLEOTIDE SEQUENCE [LARGE SCALE GENOMIC DNA]</scope>
    <source>
        <strain evidence="11 12">TFB7810</strain>
    </source>
</reference>
<proteinExistence type="inferred from homology"/>
<dbReference type="GO" id="GO:0018064">
    <property type="term" value="F:protein-L-histidine N-tele-methyltransferase activity"/>
    <property type="evidence" value="ECO:0007669"/>
    <property type="project" value="UniProtKB-EC"/>
</dbReference>
<keyword evidence="5" id="KW-0489">Methyltransferase</keyword>
<evidence type="ECO:0000256" key="9">
    <source>
        <dbReference type="ARBA" id="ARBA00038126"/>
    </source>
</evidence>